<dbReference type="EMBL" id="GGEC01086390">
    <property type="protein sequence ID" value="MBX66874.1"/>
    <property type="molecule type" value="Transcribed_RNA"/>
</dbReference>
<proteinExistence type="predicted"/>
<sequence length="25" mass="3044">MWESFIKRGLEQLYFTTSLTHNITQ</sequence>
<dbReference type="AlphaFoldDB" id="A0A2P2QIZ3"/>
<protein>
    <submittedName>
        <fullName evidence="1">Uncharacterized protein</fullName>
    </submittedName>
</protein>
<reference evidence="1" key="1">
    <citation type="submission" date="2018-02" db="EMBL/GenBank/DDBJ databases">
        <title>Rhizophora mucronata_Transcriptome.</title>
        <authorList>
            <person name="Meera S.P."/>
            <person name="Sreeshan A."/>
            <person name="Augustine A."/>
        </authorList>
    </citation>
    <scope>NUCLEOTIDE SEQUENCE</scope>
    <source>
        <tissue evidence="1">Leaf</tissue>
    </source>
</reference>
<organism evidence="1">
    <name type="scientific">Rhizophora mucronata</name>
    <name type="common">Asiatic mangrove</name>
    <dbReference type="NCBI Taxonomy" id="61149"/>
    <lineage>
        <taxon>Eukaryota</taxon>
        <taxon>Viridiplantae</taxon>
        <taxon>Streptophyta</taxon>
        <taxon>Embryophyta</taxon>
        <taxon>Tracheophyta</taxon>
        <taxon>Spermatophyta</taxon>
        <taxon>Magnoliopsida</taxon>
        <taxon>eudicotyledons</taxon>
        <taxon>Gunneridae</taxon>
        <taxon>Pentapetalae</taxon>
        <taxon>rosids</taxon>
        <taxon>fabids</taxon>
        <taxon>Malpighiales</taxon>
        <taxon>Rhizophoraceae</taxon>
        <taxon>Rhizophora</taxon>
    </lineage>
</organism>
<name>A0A2P2QIZ3_RHIMU</name>
<evidence type="ECO:0000313" key="1">
    <source>
        <dbReference type="EMBL" id="MBX66874.1"/>
    </source>
</evidence>
<accession>A0A2P2QIZ3</accession>